<dbReference type="Pfam" id="PF01497">
    <property type="entry name" value="Peripla_BP_2"/>
    <property type="match status" value="1"/>
</dbReference>
<dbReference type="SUPFAM" id="SSF53807">
    <property type="entry name" value="Helical backbone' metal receptor"/>
    <property type="match status" value="1"/>
</dbReference>
<protein>
    <recommendedName>
        <fullName evidence="1">Fe/B12 periplasmic-binding domain-containing protein</fullName>
    </recommendedName>
</protein>
<dbReference type="InterPro" id="IPR050902">
    <property type="entry name" value="ABC_Transporter_SBP"/>
</dbReference>
<dbReference type="AlphaFoldDB" id="A0A1B2EEU9"/>
<accession>A0A1B2EEU9</accession>
<dbReference type="InterPro" id="IPR002491">
    <property type="entry name" value="ABC_transptr_periplasmic_BD"/>
</dbReference>
<dbReference type="EMBL" id="CP016616">
    <property type="protein sequence ID" value="ANY78515.1"/>
    <property type="molecule type" value="Genomic_DNA"/>
</dbReference>
<dbReference type="PROSITE" id="PS50983">
    <property type="entry name" value="FE_B12_PBP"/>
    <property type="match status" value="1"/>
</dbReference>
<gene>
    <name evidence="2" type="ORF">BB934_10005</name>
</gene>
<evidence type="ECO:0000259" key="1">
    <source>
        <dbReference type="PROSITE" id="PS50983"/>
    </source>
</evidence>
<dbReference type="Gene3D" id="3.40.50.1980">
    <property type="entry name" value="Nitrogenase molybdenum iron protein domain"/>
    <property type="match status" value="2"/>
</dbReference>
<evidence type="ECO:0000313" key="2">
    <source>
        <dbReference type="EMBL" id="ANY78515.1"/>
    </source>
</evidence>
<dbReference type="PANTHER" id="PTHR30535">
    <property type="entry name" value="VITAMIN B12-BINDING PROTEIN"/>
    <property type="match status" value="1"/>
</dbReference>
<reference evidence="2" key="1">
    <citation type="submission" date="2016-07" db="EMBL/GenBank/DDBJ databases">
        <title>Microvirga ossetica sp. nov. a new species of rhizobia isolated from root nodules of the legume species Vicia alpestris Steven originated from North Ossetia region in the Caucasus.</title>
        <authorList>
            <person name="Safronova V.I."/>
            <person name="Kuznetsova I.G."/>
            <person name="Sazanova A.L."/>
            <person name="Belimov A."/>
            <person name="Andronov E."/>
            <person name="Osledkin Y.S."/>
            <person name="Onishchuk O.P."/>
            <person name="Kurchak O.N."/>
            <person name="Shaposhnikov A.I."/>
            <person name="Willems A."/>
            <person name="Tikhonovich I.A."/>
        </authorList>
    </citation>
    <scope>NUCLEOTIDE SEQUENCE [LARGE SCALE GENOMIC DNA]</scope>
    <source>
        <strain evidence="2">V5/3M</strain>
    </source>
</reference>
<dbReference type="PANTHER" id="PTHR30535:SF34">
    <property type="entry name" value="MOLYBDATE-BINDING PROTEIN MOLA"/>
    <property type="match status" value="1"/>
</dbReference>
<proteinExistence type="predicted"/>
<dbReference type="KEGG" id="moc:BB934_10005"/>
<sequence>MTQMPHIFLSRLVQRMAFAVTLVLLTLGLIAPGHAADTMIKVTDLAGRTVTVKKGVQRAILGEGRLFYATVVLNKEKPFAQLAAIGDDLPKFDPDTWNQYLANVPDAKNATLVSALASSDFSVEKAVALDADLIVLSLGFYDKAKETGILDNLEKAGIPTIFIDFRERPTQNAVPSMMLLGRVFDRQDQAQEFVDFYTQQMRRIYNVTNRLKQNERPLVFAEQAAGLEPDTCCRSFGNFNFGEFVSEAGGLNWGSKFFSGASGMVNPEKIIVEDPAYLLMTGANWSKSNPGNKAVWLGYQTQPEMAQEQIRGLVQRPGFAELSAVKNKKVMAIYHQFYQSPYHFVAIQALAKWIHPDKFKDLDPQATYQDLHQKFLPIPLTGLFWTELK</sequence>
<organism evidence="2">
    <name type="scientific">Microvirga ossetica</name>
    <dbReference type="NCBI Taxonomy" id="1882682"/>
    <lineage>
        <taxon>Bacteria</taxon>
        <taxon>Pseudomonadati</taxon>
        <taxon>Pseudomonadota</taxon>
        <taxon>Alphaproteobacteria</taxon>
        <taxon>Hyphomicrobiales</taxon>
        <taxon>Methylobacteriaceae</taxon>
        <taxon>Microvirga</taxon>
    </lineage>
</organism>
<feature type="domain" description="Fe/B12 periplasmic-binding" evidence="1">
    <location>
        <begin position="48"/>
        <end position="362"/>
    </location>
</feature>
<name>A0A1B2EEU9_9HYPH</name>